<proteinExistence type="predicted"/>
<name>A0A2P2N881_RHIMU</name>
<accession>A0A2P2N881</accession>
<sequence length="30" mass="3384">MRPVQIPPIEVSTGSKLSIKKSTFMHWNGN</sequence>
<protein>
    <submittedName>
        <fullName evidence="1">Uncharacterized protein</fullName>
    </submittedName>
</protein>
<reference evidence="1" key="1">
    <citation type="submission" date="2018-02" db="EMBL/GenBank/DDBJ databases">
        <title>Rhizophora mucronata_Transcriptome.</title>
        <authorList>
            <person name="Meera S.P."/>
            <person name="Sreeshan A."/>
            <person name="Augustine A."/>
        </authorList>
    </citation>
    <scope>NUCLEOTIDE SEQUENCE</scope>
    <source>
        <tissue evidence="1">Leaf</tissue>
    </source>
</reference>
<dbReference type="AlphaFoldDB" id="A0A2P2N881"/>
<organism evidence="1">
    <name type="scientific">Rhizophora mucronata</name>
    <name type="common">Asiatic mangrove</name>
    <dbReference type="NCBI Taxonomy" id="61149"/>
    <lineage>
        <taxon>Eukaryota</taxon>
        <taxon>Viridiplantae</taxon>
        <taxon>Streptophyta</taxon>
        <taxon>Embryophyta</taxon>
        <taxon>Tracheophyta</taxon>
        <taxon>Spermatophyta</taxon>
        <taxon>Magnoliopsida</taxon>
        <taxon>eudicotyledons</taxon>
        <taxon>Gunneridae</taxon>
        <taxon>Pentapetalae</taxon>
        <taxon>rosids</taxon>
        <taxon>fabids</taxon>
        <taxon>Malpighiales</taxon>
        <taxon>Rhizophoraceae</taxon>
        <taxon>Rhizophora</taxon>
    </lineage>
</organism>
<evidence type="ECO:0000313" key="1">
    <source>
        <dbReference type="EMBL" id="MBX38653.1"/>
    </source>
</evidence>
<dbReference type="EMBL" id="GGEC01058169">
    <property type="protein sequence ID" value="MBX38653.1"/>
    <property type="molecule type" value="Transcribed_RNA"/>
</dbReference>